<dbReference type="AlphaFoldDB" id="A0A5B7H1D6"/>
<dbReference type="EMBL" id="VSRR010024115">
    <property type="protein sequence ID" value="MPC65980.1"/>
    <property type="molecule type" value="Genomic_DNA"/>
</dbReference>
<name>A0A5B7H1D6_PORTR</name>
<evidence type="ECO:0000313" key="2">
    <source>
        <dbReference type="Proteomes" id="UP000324222"/>
    </source>
</evidence>
<dbReference type="Proteomes" id="UP000324222">
    <property type="component" value="Unassembled WGS sequence"/>
</dbReference>
<organism evidence="1 2">
    <name type="scientific">Portunus trituberculatus</name>
    <name type="common">Swimming crab</name>
    <name type="synonym">Neptunus trituberculatus</name>
    <dbReference type="NCBI Taxonomy" id="210409"/>
    <lineage>
        <taxon>Eukaryota</taxon>
        <taxon>Metazoa</taxon>
        <taxon>Ecdysozoa</taxon>
        <taxon>Arthropoda</taxon>
        <taxon>Crustacea</taxon>
        <taxon>Multicrustacea</taxon>
        <taxon>Malacostraca</taxon>
        <taxon>Eumalacostraca</taxon>
        <taxon>Eucarida</taxon>
        <taxon>Decapoda</taxon>
        <taxon>Pleocyemata</taxon>
        <taxon>Brachyura</taxon>
        <taxon>Eubrachyura</taxon>
        <taxon>Portunoidea</taxon>
        <taxon>Portunidae</taxon>
        <taxon>Portuninae</taxon>
        <taxon>Portunus</taxon>
    </lineage>
</organism>
<proteinExistence type="predicted"/>
<evidence type="ECO:0000313" key="1">
    <source>
        <dbReference type="EMBL" id="MPC65980.1"/>
    </source>
</evidence>
<reference evidence="1 2" key="1">
    <citation type="submission" date="2019-05" db="EMBL/GenBank/DDBJ databases">
        <title>Another draft genome of Portunus trituberculatus and its Hox gene families provides insights of decapod evolution.</title>
        <authorList>
            <person name="Jeong J.-H."/>
            <person name="Song I."/>
            <person name="Kim S."/>
            <person name="Choi T."/>
            <person name="Kim D."/>
            <person name="Ryu S."/>
            <person name="Kim W."/>
        </authorList>
    </citation>
    <scope>NUCLEOTIDE SEQUENCE [LARGE SCALE GENOMIC DNA]</scope>
    <source>
        <tissue evidence="1">Muscle</tissue>
    </source>
</reference>
<keyword evidence="2" id="KW-1185">Reference proteome</keyword>
<comment type="caution">
    <text evidence="1">The sequence shown here is derived from an EMBL/GenBank/DDBJ whole genome shotgun (WGS) entry which is preliminary data.</text>
</comment>
<protein>
    <submittedName>
        <fullName evidence="1">Uncharacterized protein</fullName>
    </submittedName>
</protein>
<sequence>MQAHRLLSTPAPLVDNTCT</sequence>
<gene>
    <name evidence="1" type="ORF">E2C01_060123</name>
</gene>
<accession>A0A5B7H1D6</accession>